<dbReference type="Proteomes" id="UP000623250">
    <property type="component" value="Unassembled WGS sequence"/>
</dbReference>
<evidence type="ECO:0000259" key="12">
    <source>
        <dbReference type="PROSITE" id="PS51900"/>
    </source>
</evidence>
<evidence type="ECO:0000259" key="11">
    <source>
        <dbReference type="PROSITE" id="PS51898"/>
    </source>
</evidence>
<feature type="active site" evidence="9">
    <location>
        <position position="297"/>
    </location>
</feature>
<dbReference type="GO" id="GO:0005737">
    <property type="term" value="C:cytoplasm"/>
    <property type="evidence" value="ECO:0007669"/>
    <property type="project" value="UniProtKB-SubCell"/>
</dbReference>
<dbReference type="GO" id="GO:0009037">
    <property type="term" value="F:tyrosine-based site-specific recombinase activity"/>
    <property type="evidence" value="ECO:0007669"/>
    <property type="project" value="UniProtKB-UniRule"/>
</dbReference>
<name>A0A8I1GHG5_9HYPH</name>
<dbReference type="InterPro" id="IPR011010">
    <property type="entry name" value="DNA_brk_join_enz"/>
</dbReference>
<comment type="caution">
    <text evidence="13">The sequence shown here is derived from an EMBL/GenBank/DDBJ whole genome shotgun (WGS) entry which is preliminary data.</text>
</comment>
<keyword evidence="5 9" id="KW-0229">DNA integration</keyword>
<comment type="subunit">
    <text evidence="9">Forms a cyclic heterotetrameric complex composed of two molecules of XerC and two molecules of XerD.</text>
</comment>
<accession>A0A8I1GHG5</accession>
<dbReference type="Gene3D" id="1.10.443.10">
    <property type="entry name" value="Intergrase catalytic core"/>
    <property type="match status" value="1"/>
</dbReference>
<keyword evidence="2 9" id="KW-0963">Cytoplasm</keyword>
<dbReference type="HAMAP" id="MF_01808">
    <property type="entry name" value="Recomb_XerC_XerD"/>
    <property type="match status" value="1"/>
</dbReference>
<dbReference type="PROSITE" id="PS51900">
    <property type="entry name" value="CB"/>
    <property type="match status" value="1"/>
</dbReference>
<evidence type="ECO:0000256" key="1">
    <source>
        <dbReference type="ARBA" id="ARBA00004496"/>
    </source>
</evidence>
<keyword evidence="14" id="KW-1185">Reference proteome</keyword>
<dbReference type="EMBL" id="JAEMUK010000083">
    <property type="protein sequence ID" value="MBJ7544949.1"/>
    <property type="molecule type" value="Genomic_DNA"/>
</dbReference>
<evidence type="ECO:0000256" key="7">
    <source>
        <dbReference type="ARBA" id="ARBA00023172"/>
    </source>
</evidence>
<dbReference type="GO" id="GO:0003677">
    <property type="term" value="F:DNA binding"/>
    <property type="evidence" value="ECO:0007669"/>
    <property type="project" value="UniProtKB-UniRule"/>
</dbReference>
<dbReference type="Pfam" id="PF02899">
    <property type="entry name" value="Phage_int_SAM_1"/>
    <property type="match status" value="1"/>
</dbReference>
<dbReference type="InterPro" id="IPR050090">
    <property type="entry name" value="Tyrosine_recombinase_XerCD"/>
</dbReference>
<keyword evidence="7 9" id="KW-0233">DNA recombination</keyword>
<evidence type="ECO:0000313" key="14">
    <source>
        <dbReference type="Proteomes" id="UP000623250"/>
    </source>
</evidence>
<dbReference type="PROSITE" id="PS51898">
    <property type="entry name" value="TYR_RECOMBINASE"/>
    <property type="match status" value="1"/>
</dbReference>
<comment type="function">
    <text evidence="9">Site-specific tyrosine recombinase, which acts by catalyzing the cutting and rejoining of the recombining DNA molecules. The XerC-XerD complex is essential to convert dimers of the bacterial chromosome into monomers to permit their segregation at cell division. It also contributes to the segregational stability of plasmids.</text>
</comment>
<feature type="active site" evidence="9">
    <location>
        <position position="320"/>
    </location>
</feature>
<feature type="domain" description="Tyr recombinase" evidence="11">
    <location>
        <begin position="155"/>
        <end position="342"/>
    </location>
</feature>
<keyword evidence="6 9" id="KW-0238">DNA-binding</keyword>
<dbReference type="InterPro" id="IPR010998">
    <property type="entry name" value="Integrase_recombinase_N"/>
</dbReference>
<dbReference type="SUPFAM" id="SSF56349">
    <property type="entry name" value="DNA breaking-rejoining enzymes"/>
    <property type="match status" value="1"/>
</dbReference>
<evidence type="ECO:0000256" key="3">
    <source>
        <dbReference type="ARBA" id="ARBA00022618"/>
    </source>
</evidence>
<feature type="active site" evidence="9">
    <location>
        <position position="226"/>
    </location>
</feature>
<feature type="domain" description="Core-binding (CB)" evidence="12">
    <location>
        <begin position="43"/>
        <end position="134"/>
    </location>
</feature>
<dbReference type="SUPFAM" id="SSF47823">
    <property type="entry name" value="lambda integrase-like, N-terminal domain"/>
    <property type="match status" value="1"/>
</dbReference>
<evidence type="ECO:0000256" key="6">
    <source>
        <dbReference type="ARBA" id="ARBA00023125"/>
    </source>
</evidence>
<dbReference type="InterPro" id="IPR004107">
    <property type="entry name" value="Integrase_SAM-like_N"/>
</dbReference>
<keyword evidence="4 9" id="KW-0159">Chromosome partition</keyword>
<feature type="active site" evidence="9">
    <location>
        <position position="201"/>
    </location>
</feature>
<feature type="active site" description="O-(3'-phospho-DNA)-tyrosine intermediate" evidence="9">
    <location>
        <position position="329"/>
    </location>
</feature>
<evidence type="ECO:0000313" key="13">
    <source>
        <dbReference type="EMBL" id="MBJ7544949.1"/>
    </source>
</evidence>
<dbReference type="Gene3D" id="1.10.150.130">
    <property type="match status" value="1"/>
</dbReference>
<comment type="subcellular location">
    <subcellularLocation>
        <location evidence="1 9">Cytoplasm</location>
    </subcellularLocation>
</comment>
<organism evidence="13 14">
    <name type="scientific">Rhodomicrobium udaipurense</name>
    <dbReference type="NCBI Taxonomy" id="1202716"/>
    <lineage>
        <taxon>Bacteria</taxon>
        <taxon>Pseudomonadati</taxon>
        <taxon>Pseudomonadota</taxon>
        <taxon>Alphaproteobacteria</taxon>
        <taxon>Hyphomicrobiales</taxon>
        <taxon>Hyphomicrobiaceae</taxon>
        <taxon>Rhodomicrobium</taxon>
    </lineage>
</organism>
<evidence type="ECO:0000256" key="10">
    <source>
        <dbReference type="SAM" id="MobiDB-lite"/>
    </source>
</evidence>
<dbReference type="PANTHER" id="PTHR30349">
    <property type="entry name" value="PHAGE INTEGRASE-RELATED"/>
    <property type="match status" value="1"/>
</dbReference>
<dbReference type="GO" id="GO:0007059">
    <property type="term" value="P:chromosome segregation"/>
    <property type="evidence" value="ECO:0007669"/>
    <property type="project" value="UniProtKB-UniRule"/>
</dbReference>
<dbReference type="InterPro" id="IPR023009">
    <property type="entry name" value="Tyrosine_recombinase_XerC/XerD"/>
</dbReference>
<feature type="active site" evidence="9">
    <location>
        <position position="294"/>
    </location>
</feature>
<evidence type="ECO:0000256" key="4">
    <source>
        <dbReference type="ARBA" id="ARBA00022829"/>
    </source>
</evidence>
<dbReference type="PANTHER" id="PTHR30349:SF90">
    <property type="entry name" value="TYROSINE RECOMBINASE XERD"/>
    <property type="match status" value="1"/>
</dbReference>
<keyword evidence="8 9" id="KW-0131">Cell cycle</keyword>
<dbReference type="GO" id="GO:0051301">
    <property type="term" value="P:cell division"/>
    <property type="evidence" value="ECO:0007669"/>
    <property type="project" value="UniProtKB-KW"/>
</dbReference>
<sequence length="348" mass="37985">MEERSALQPSPVEGEGIFAPDDLAHPDGSDCDDAYGPETCTAPDVRDAVAGWLAYLRDARRYADNTLEAYERDSRQFLAHLAGKDARPVTLARLNALTPHDFRSFLADRRDDGAQSRSLSRTLSALRSLFRTLERTGALQNRSILAVALPKLPPRLPKPVTEAKAKEVVDEAALDGELSAHPWTGARNQAVLLLLYGSGLRISEALGLNRKDAPLGPRDVLRIKGKGGRERLAPVLPVAQTAIADYIEQCPHKLEPQGPLFVGVKGGRLNPRIVQLLLARLRTNLALPATATPHALRHSFATHLLSRGADLRVIQELLGHASLSTTQGYTAVDRDRLFQAYSKAHPRA</sequence>
<dbReference type="Pfam" id="PF00589">
    <property type="entry name" value="Phage_integrase"/>
    <property type="match status" value="1"/>
</dbReference>
<evidence type="ECO:0000256" key="5">
    <source>
        <dbReference type="ARBA" id="ARBA00022908"/>
    </source>
</evidence>
<feature type="region of interest" description="Disordered" evidence="10">
    <location>
        <begin position="1"/>
        <end position="34"/>
    </location>
</feature>
<evidence type="ECO:0000256" key="9">
    <source>
        <dbReference type="HAMAP-Rule" id="MF_01808"/>
    </source>
</evidence>
<gene>
    <name evidence="9" type="primary">xerC</name>
    <name evidence="13" type="ORF">JDN41_15450</name>
</gene>
<evidence type="ECO:0000256" key="8">
    <source>
        <dbReference type="ARBA" id="ARBA00023306"/>
    </source>
</evidence>
<dbReference type="InterPro" id="IPR013762">
    <property type="entry name" value="Integrase-like_cat_sf"/>
</dbReference>
<comment type="similarity">
    <text evidence="9">Belongs to the 'phage' integrase family. XerC subfamily.</text>
</comment>
<proteinExistence type="inferred from homology"/>
<dbReference type="GO" id="GO:0006313">
    <property type="term" value="P:DNA transposition"/>
    <property type="evidence" value="ECO:0007669"/>
    <property type="project" value="UniProtKB-UniRule"/>
</dbReference>
<dbReference type="InterPro" id="IPR002104">
    <property type="entry name" value="Integrase_catalytic"/>
</dbReference>
<evidence type="ECO:0000256" key="2">
    <source>
        <dbReference type="ARBA" id="ARBA00022490"/>
    </source>
</evidence>
<dbReference type="AlphaFoldDB" id="A0A8I1GHG5"/>
<protein>
    <recommendedName>
        <fullName evidence="9">Tyrosine recombinase XerC</fullName>
    </recommendedName>
</protein>
<keyword evidence="3 9" id="KW-0132">Cell division</keyword>
<dbReference type="InterPro" id="IPR044068">
    <property type="entry name" value="CB"/>
</dbReference>
<reference evidence="13 14" key="1">
    <citation type="submission" date="2020-12" db="EMBL/GenBank/DDBJ databases">
        <title>Revised draft genomes of Rhodomicrobium vannielii ATCC 17100 and Rhodomicrobium udaipurense JA643.</title>
        <authorList>
            <person name="Conners E.M."/>
            <person name="Davenport E.J."/>
            <person name="Bose A."/>
        </authorList>
    </citation>
    <scope>NUCLEOTIDE SEQUENCE [LARGE SCALE GENOMIC DNA]</scope>
    <source>
        <strain evidence="13 14">JA643</strain>
    </source>
</reference>